<dbReference type="SUPFAM" id="SSF55271">
    <property type="entry name" value="DNA repair protein MutS, domain I"/>
    <property type="match status" value="1"/>
</dbReference>
<feature type="domain" description="PWWP" evidence="2">
    <location>
        <begin position="62"/>
        <end position="123"/>
    </location>
</feature>
<dbReference type="EnsemblMetazoa" id="ISCW010238-RA">
    <property type="protein sequence ID" value="ISCW010238-PA"/>
    <property type="gene ID" value="ISCW010238"/>
</dbReference>
<dbReference type="Pfam" id="PF00855">
    <property type="entry name" value="PWWP"/>
    <property type="match status" value="1"/>
</dbReference>
<dbReference type="PANTHER" id="PTHR15999">
    <property type="entry name" value="ZINC FINGER CW-TYPE PWWP DOMAIN PROTEIN 1"/>
    <property type="match status" value="1"/>
</dbReference>
<dbReference type="SUPFAM" id="SSF63748">
    <property type="entry name" value="Tudor/PWWP/MBT"/>
    <property type="match status" value="1"/>
</dbReference>
<dbReference type="GO" id="GO:0005634">
    <property type="term" value="C:nucleus"/>
    <property type="evidence" value="ECO:0000318"/>
    <property type="project" value="GO_Central"/>
</dbReference>
<dbReference type="GO" id="GO:0030983">
    <property type="term" value="F:mismatched DNA binding"/>
    <property type="evidence" value="ECO:0007669"/>
    <property type="project" value="InterPro"/>
</dbReference>
<dbReference type="InterPro" id="IPR000313">
    <property type="entry name" value="PWWP_dom"/>
</dbReference>
<dbReference type="VEuPathDB" id="VectorBase:ISCP_018694"/>
<dbReference type="InterPro" id="IPR016151">
    <property type="entry name" value="DNA_mismatch_repair_MutS_N"/>
</dbReference>
<dbReference type="SMART" id="SM00293">
    <property type="entry name" value="PWWP"/>
    <property type="match status" value="1"/>
</dbReference>
<dbReference type="PROSITE" id="PS50812">
    <property type="entry name" value="PWWP"/>
    <property type="match status" value="1"/>
</dbReference>
<evidence type="ECO:0000313" key="5">
    <source>
        <dbReference type="Proteomes" id="UP000001555"/>
    </source>
</evidence>
<dbReference type="PaxDb" id="6945-B7Q2T1"/>
<dbReference type="InterPro" id="IPR007695">
    <property type="entry name" value="DNA_mismatch_repair_MutS-lik_N"/>
</dbReference>
<proteinExistence type="evidence at protein level"/>
<dbReference type="InterPro" id="IPR042778">
    <property type="entry name" value="ZCWPW1/ZCWPW2"/>
</dbReference>
<protein>
    <recommendedName>
        <fullName evidence="2">PWWP domain-containing protein</fullName>
    </recommendedName>
</protein>
<gene>
    <name evidence="3" type="ORF">IscW_ISCW010238</name>
</gene>
<dbReference type="EMBL" id="ABJB010394153">
    <property type="status" value="NOT_ANNOTATED_CDS"/>
    <property type="molecule type" value="Genomic_DNA"/>
</dbReference>
<dbReference type="OrthoDB" id="121051at2759"/>
<dbReference type="HOGENOM" id="CLU_971701_0_0_1"/>
<organism>
    <name type="scientific">Ixodes scapularis</name>
    <name type="common">Black-legged tick</name>
    <name type="synonym">Deer tick</name>
    <dbReference type="NCBI Taxonomy" id="6945"/>
    <lineage>
        <taxon>Eukaryota</taxon>
        <taxon>Metazoa</taxon>
        <taxon>Ecdysozoa</taxon>
        <taxon>Arthropoda</taxon>
        <taxon>Chelicerata</taxon>
        <taxon>Arachnida</taxon>
        <taxon>Acari</taxon>
        <taxon>Parasitiformes</taxon>
        <taxon>Ixodida</taxon>
        <taxon>Ixodoidea</taxon>
        <taxon>Ixodidae</taxon>
        <taxon>Ixodinae</taxon>
        <taxon>Ixodes</taxon>
    </lineage>
</organism>
<dbReference type="VEuPathDB" id="VectorBase:ISCW010238"/>
<evidence type="ECO:0007829" key="6">
    <source>
        <dbReference type="PeptideAtlas" id="B7Q2T1"/>
    </source>
</evidence>
<dbReference type="STRING" id="6945.B7Q2T1"/>
<dbReference type="Gene3D" id="2.30.30.140">
    <property type="match status" value="1"/>
</dbReference>
<dbReference type="VEuPathDB" id="VectorBase:ISCI010238"/>
<keyword evidence="6" id="KW-1267">Proteomics identification</keyword>
<dbReference type="Pfam" id="PF01624">
    <property type="entry name" value="MutS_I"/>
    <property type="match status" value="1"/>
</dbReference>
<dbReference type="GO" id="GO:0006298">
    <property type="term" value="P:mismatch repair"/>
    <property type="evidence" value="ECO:0007669"/>
    <property type="project" value="InterPro"/>
</dbReference>
<dbReference type="InParanoid" id="B7Q2T1"/>
<dbReference type="EMBL" id="ABJB010567694">
    <property type="status" value="NOT_ANNOTATED_CDS"/>
    <property type="molecule type" value="Genomic_DNA"/>
</dbReference>
<evidence type="ECO:0000313" key="3">
    <source>
        <dbReference type="EMBL" id="EEC13153.1"/>
    </source>
</evidence>
<accession>B7Q2T1</accession>
<feature type="compositionally biased region" description="Acidic residues" evidence="1">
    <location>
        <begin position="179"/>
        <end position="188"/>
    </location>
</feature>
<dbReference type="Gene3D" id="3.40.1170.10">
    <property type="entry name" value="DNA repair protein MutS, domain I"/>
    <property type="match status" value="1"/>
</dbReference>
<sequence length="287" mass="32403">MSKENTLFSYFSKSPKVNQAANKGSDATGVNGKKGTTPLKRKDKCADDSAGLSPKVSCAFKLHDLVWAKLEGYPFWPALVCNPPNESSFLDRAKAPSVHVQFFDTPPSRGWVKLRRLKMFTGPSHMEVPKMKDVKWIKGVQEAEKALAMSSDERSRLVSFVESNSRDAEDTEMGAVSDGSDEDADEETKENCESPQKAMKQWWDMKSQHFDVVLFFKVGKFYELYHMDAVTGVEELGLVYMKGDFAHSGFPEISYGRYSESLIQKGYKVARVEQTETPQMMEDRCKK</sequence>
<dbReference type="AlphaFoldDB" id="B7Q2T1"/>
<dbReference type="GO" id="GO:0005524">
    <property type="term" value="F:ATP binding"/>
    <property type="evidence" value="ECO:0007669"/>
    <property type="project" value="InterPro"/>
</dbReference>
<feature type="non-terminal residue" evidence="3">
    <location>
        <position position="287"/>
    </location>
</feature>
<reference evidence="4" key="2">
    <citation type="submission" date="2020-05" db="UniProtKB">
        <authorList>
            <consortium name="EnsemblMetazoa"/>
        </authorList>
    </citation>
    <scope>IDENTIFICATION</scope>
    <source>
        <strain evidence="4">wikel</strain>
    </source>
</reference>
<feature type="region of interest" description="Disordered" evidence="1">
    <location>
        <begin position="16"/>
        <end position="44"/>
    </location>
</feature>
<evidence type="ECO:0000256" key="1">
    <source>
        <dbReference type="SAM" id="MobiDB-lite"/>
    </source>
</evidence>
<dbReference type="PANTHER" id="PTHR15999:SF2">
    <property type="entry name" value="ZINC FINGER CW-TYPE PWWP DOMAIN PROTEIN 1"/>
    <property type="match status" value="1"/>
</dbReference>
<keyword evidence="5" id="KW-1185">Reference proteome</keyword>
<dbReference type="Proteomes" id="UP000001555">
    <property type="component" value="Unassembled WGS sequence"/>
</dbReference>
<dbReference type="EMBL" id="DS845346">
    <property type="protein sequence ID" value="EEC13153.1"/>
    <property type="molecule type" value="Genomic_DNA"/>
</dbReference>
<dbReference type="CDD" id="cd05837">
    <property type="entry name" value="PWWP_MSH6"/>
    <property type="match status" value="1"/>
</dbReference>
<evidence type="ECO:0000259" key="2">
    <source>
        <dbReference type="PROSITE" id="PS50812"/>
    </source>
</evidence>
<feature type="region of interest" description="Disordered" evidence="1">
    <location>
        <begin position="161"/>
        <end position="195"/>
    </location>
</feature>
<dbReference type="EMBL" id="ABJB010395239">
    <property type="status" value="NOT_ANNOTATED_CDS"/>
    <property type="molecule type" value="Genomic_DNA"/>
</dbReference>
<reference evidence="3 5" key="1">
    <citation type="submission" date="2008-03" db="EMBL/GenBank/DDBJ databases">
        <title>Annotation of Ixodes scapularis.</title>
        <authorList>
            <consortium name="Ixodes scapularis Genome Project Consortium"/>
            <person name="Caler E."/>
            <person name="Hannick L.I."/>
            <person name="Bidwell S."/>
            <person name="Joardar V."/>
            <person name="Thiagarajan M."/>
            <person name="Amedeo P."/>
            <person name="Galinsky K.J."/>
            <person name="Schobel S."/>
            <person name="Inman J."/>
            <person name="Hostetler J."/>
            <person name="Miller J."/>
            <person name="Hammond M."/>
            <person name="Megy K."/>
            <person name="Lawson D."/>
            <person name="Kodira C."/>
            <person name="Sutton G."/>
            <person name="Meyer J."/>
            <person name="Hill C.A."/>
            <person name="Birren B."/>
            <person name="Nene V."/>
            <person name="Collins F."/>
            <person name="Alarcon-Chaidez F."/>
            <person name="Wikel S."/>
            <person name="Strausberg R."/>
        </authorList>
    </citation>
    <scope>NUCLEOTIDE SEQUENCE [LARGE SCALE GENOMIC DNA]</scope>
    <source>
        <strain evidence="5">Wikel</strain>
        <strain evidence="3">Wikel colony</strain>
    </source>
</reference>
<evidence type="ECO:0000313" key="4">
    <source>
        <dbReference type="EnsemblMetazoa" id="ISCW010238-PA"/>
    </source>
</evidence>
<name>B7Q2T1_IXOSC</name>